<dbReference type="EMBL" id="CP003837">
    <property type="protein sequence ID" value="AGH43845.1"/>
    <property type="molecule type" value="Genomic_DNA"/>
</dbReference>
<accession>K7A915</accession>
<sequence>MHDAAVLALIWTTVFFASYLAHKTRLTPVLWYIFCGAFL</sequence>
<protein>
    <submittedName>
        <fullName evidence="1">Uncharacterized protein</fullName>
    </submittedName>
</protein>
<evidence type="ECO:0000313" key="1">
    <source>
        <dbReference type="EMBL" id="AGH43845.1"/>
    </source>
</evidence>
<dbReference type="KEGG" id="gps:C427_1736"/>
<reference evidence="1 2" key="1">
    <citation type="journal article" date="2013" name="Genome Announc.">
        <title>Complete Genome Sequence of Glaciecola psychrophila Strain 170T.</title>
        <authorList>
            <person name="Yin J."/>
            <person name="Chen J."/>
            <person name="Liu G."/>
            <person name="Yu Y."/>
            <person name="Song L."/>
            <person name="Wang X."/>
            <person name="Qu X."/>
        </authorList>
    </citation>
    <scope>NUCLEOTIDE SEQUENCE [LARGE SCALE GENOMIC DNA]</scope>
    <source>
        <strain evidence="1 2">170</strain>
    </source>
</reference>
<organism evidence="1 2">
    <name type="scientific">Paraglaciecola psychrophila 170</name>
    <dbReference type="NCBI Taxonomy" id="1129794"/>
    <lineage>
        <taxon>Bacteria</taxon>
        <taxon>Pseudomonadati</taxon>
        <taxon>Pseudomonadota</taxon>
        <taxon>Gammaproteobacteria</taxon>
        <taxon>Alteromonadales</taxon>
        <taxon>Alteromonadaceae</taxon>
        <taxon>Paraglaciecola</taxon>
    </lineage>
</organism>
<dbReference type="PATRIC" id="fig|1129794.4.peg.1721"/>
<dbReference type="STRING" id="1129794.C427_1736"/>
<proteinExistence type="predicted"/>
<dbReference type="HOGENOM" id="CLU_3314105_0_0_6"/>
<gene>
    <name evidence="1" type="ORF">C427_1736</name>
</gene>
<dbReference type="Proteomes" id="UP000011864">
    <property type="component" value="Chromosome"/>
</dbReference>
<name>K7A915_9ALTE</name>
<dbReference type="AlphaFoldDB" id="K7A915"/>
<keyword evidence="2" id="KW-1185">Reference proteome</keyword>
<evidence type="ECO:0000313" key="2">
    <source>
        <dbReference type="Proteomes" id="UP000011864"/>
    </source>
</evidence>